<dbReference type="AlphaFoldDB" id="A0A2M9ZT45"/>
<protein>
    <recommendedName>
        <fullName evidence="5">Amidohydrolase-related domain-containing protein</fullName>
    </recommendedName>
</protein>
<dbReference type="InterPro" id="IPR011059">
    <property type="entry name" value="Metal-dep_hydrolase_composite"/>
</dbReference>
<dbReference type="PANTHER" id="PTHR43135:SF3">
    <property type="entry name" value="ALPHA-D-RIBOSE 1-METHYLPHOSPHONATE 5-TRIPHOSPHATE DIPHOSPHATASE"/>
    <property type="match status" value="1"/>
</dbReference>
<dbReference type="GO" id="GO:0016810">
    <property type="term" value="F:hydrolase activity, acting on carbon-nitrogen (but not peptide) bonds"/>
    <property type="evidence" value="ECO:0007669"/>
    <property type="project" value="InterPro"/>
</dbReference>
<dbReference type="EMBL" id="NPDZ01000001">
    <property type="protein sequence ID" value="PJZ75236.1"/>
    <property type="molecule type" value="Genomic_DNA"/>
</dbReference>
<dbReference type="PANTHER" id="PTHR43135">
    <property type="entry name" value="ALPHA-D-RIBOSE 1-METHYLPHOSPHONATE 5-TRIPHOSPHATE DIPHOSPHATASE"/>
    <property type="match status" value="1"/>
</dbReference>
<evidence type="ECO:0000313" key="3">
    <source>
        <dbReference type="Proteomes" id="UP000231962"/>
    </source>
</evidence>
<sequence length="449" mass="50395">MFVKRLIPSQLKKQPRSSILWFGVLVCAYLFVLNQESFSQTWSWKGAYVLKQGSSGYQGPVEIVVKDGLVQKILPSESSQAPVFILPGFCDAYVTLGSNSLGGQRDKKETEEALNSLLQHGFTFVQSVADGSWLEEFAKNQSKNGNFPQIKVTPPILISDSEELRNQSGKLSGYQVLKSEEEAMDAISSKSKKNLHLFLRYTQGDSFQIDGKLLYRMKAKSENLGIELSVSTFGEEFANWEALSSGVKILYHPIPETEFLAPVTRHLFQAHWGPMLGVYYNQKLVGTPEFKQEWSRLLSWSPSFKEKALPEDWISSLTGLSEKERSEAEKEYNSYLAFLKARKNLSPRILLASGAGYYLTFPGIGGWKELSILSEIFGPEEALRTASETTCSFLGAPHEGRIRTGGKAHLLIFQEDPLKGLEKLSSLRTIITEKKRTELKRSKQQGKPK</sequence>
<keyword evidence="3" id="KW-1185">Reference proteome</keyword>
<accession>A0A2M9ZT45</accession>
<dbReference type="Proteomes" id="UP000231990">
    <property type="component" value="Unassembled WGS sequence"/>
</dbReference>
<dbReference type="Gene3D" id="2.30.40.10">
    <property type="entry name" value="Urease, subunit C, domain 1"/>
    <property type="match status" value="1"/>
</dbReference>
<comment type="caution">
    <text evidence="2">The sequence shown here is derived from an EMBL/GenBank/DDBJ whole genome shotgun (WGS) entry which is preliminary data.</text>
</comment>
<reference evidence="3 4" key="1">
    <citation type="submission" date="2017-07" db="EMBL/GenBank/DDBJ databases">
        <title>Leptospira spp. isolated from tropical soils.</title>
        <authorList>
            <person name="Thibeaux R."/>
            <person name="Iraola G."/>
            <person name="Ferres I."/>
            <person name="Bierque E."/>
            <person name="Girault D."/>
            <person name="Soupe-Gilbert M.-E."/>
            <person name="Picardeau M."/>
            <person name="Goarant C."/>
        </authorList>
    </citation>
    <scope>NUCLEOTIDE SEQUENCE [LARGE SCALE GENOMIC DNA]</scope>
    <source>
        <strain evidence="2 4">FH1-B-B1</strain>
        <strain evidence="1 3">FH1-B-C1</strain>
    </source>
</reference>
<dbReference type="Proteomes" id="UP000231962">
    <property type="component" value="Unassembled WGS sequence"/>
</dbReference>
<evidence type="ECO:0000313" key="4">
    <source>
        <dbReference type="Proteomes" id="UP000231990"/>
    </source>
</evidence>
<evidence type="ECO:0000313" key="1">
    <source>
        <dbReference type="EMBL" id="PJZ68801.1"/>
    </source>
</evidence>
<gene>
    <name evidence="1" type="ORF">CH360_14405</name>
    <name evidence="2" type="ORF">CH373_03525</name>
</gene>
<evidence type="ECO:0000313" key="2">
    <source>
        <dbReference type="EMBL" id="PJZ75236.1"/>
    </source>
</evidence>
<proteinExistence type="predicted"/>
<organism evidence="2 4">
    <name type="scientific">Leptospira perolatii</name>
    <dbReference type="NCBI Taxonomy" id="2023191"/>
    <lineage>
        <taxon>Bacteria</taxon>
        <taxon>Pseudomonadati</taxon>
        <taxon>Spirochaetota</taxon>
        <taxon>Spirochaetia</taxon>
        <taxon>Leptospirales</taxon>
        <taxon>Leptospiraceae</taxon>
        <taxon>Leptospira</taxon>
    </lineage>
</organism>
<dbReference type="OrthoDB" id="339103at2"/>
<evidence type="ECO:0008006" key="5">
    <source>
        <dbReference type="Google" id="ProtNLM"/>
    </source>
</evidence>
<dbReference type="Gene3D" id="3.20.20.140">
    <property type="entry name" value="Metal-dependent hydrolases"/>
    <property type="match status" value="1"/>
</dbReference>
<dbReference type="EMBL" id="NPDY01000016">
    <property type="protein sequence ID" value="PJZ68801.1"/>
    <property type="molecule type" value="Genomic_DNA"/>
</dbReference>
<name>A0A2M9ZT45_9LEPT</name>
<dbReference type="InterPro" id="IPR051781">
    <property type="entry name" value="Metallo-dep_Hydrolase"/>
</dbReference>